<sequence>MYTTTTTTAITTTLNDAQCVQEDVYLMASVEKYGTQRWSQISKGLSGRTSKACSHRWRTYLQPGVKNTTQEPFSDWEVAVVVEAHKHVGNQWSTIARMLPGRTNAAVKNFWYAYTRRSLKGAPGGADDVDVGLGYHSAASDGGGGGEWGPAAVLGARDDRNCSEGFGDEEDLGDEDLEDDCDAEEEGEEDAGCDEGGSLQRHGLIAYDGAIDARHLLGSGQAWGAGESGIVPAALSDGPSDGGIAGSSSSPRPPLRVKLGKGFKAAGPS</sequence>
<dbReference type="Pfam" id="PF00249">
    <property type="entry name" value="Myb_DNA-binding"/>
    <property type="match status" value="2"/>
</dbReference>
<feature type="compositionally biased region" description="Acidic residues" evidence="1">
    <location>
        <begin position="166"/>
        <end position="193"/>
    </location>
</feature>
<feature type="region of interest" description="Disordered" evidence="1">
    <location>
        <begin position="159"/>
        <end position="197"/>
    </location>
</feature>
<evidence type="ECO:0000259" key="3">
    <source>
        <dbReference type="PROSITE" id="PS51294"/>
    </source>
</evidence>
<dbReference type="PROSITE" id="PS50090">
    <property type="entry name" value="MYB_LIKE"/>
    <property type="match status" value="2"/>
</dbReference>
<dbReference type="SUPFAM" id="SSF46689">
    <property type="entry name" value="Homeodomain-like"/>
    <property type="match status" value="1"/>
</dbReference>
<evidence type="ECO:0000313" key="5">
    <source>
        <dbReference type="Proteomes" id="UP000054498"/>
    </source>
</evidence>
<dbReference type="InterPro" id="IPR001005">
    <property type="entry name" value="SANT/Myb"/>
</dbReference>
<feature type="domain" description="HTH myb-type" evidence="3">
    <location>
        <begin position="21"/>
        <end position="65"/>
    </location>
</feature>
<feature type="domain" description="HTH myb-type" evidence="3">
    <location>
        <begin position="72"/>
        <end position="119"/>
    </location>
</feature>
<dbReference type="InterPro" id="IPR017930">
    <property type="entry name" value="Myb_dom"/>
</dbReference>
<dbReference type="PANTHER" id="PTHR45614">
    <property type="entry name" value="MYB PROTEIN-RELATED"/>
    <property type="match status" value="1"/>
</dbReference>
<dbReference type="KEGG" id="mng:MNEG_0049"/>
<dbReference type="GO" id="GO:0005634">
    <property type="term" value="C:nucleus"/>
    <property type="evidence" value="ECO:0007669"/>
    <property type="project" value="TreeGrafter"/>
</dbReference>
<keyword evidence="5" id="KW-1185">Reference proteome</keyword>
<dbReference type="CDD" id="cd00167">
    <property type="entry name" value="SANT"/>
    <property type="match status" value="2"/>
</dbReference>
<reference evidence="4 5" key="1">
    <citation type="journal article" date="2013" name="BMC Genomics">
        <title>Reconstruction of the lipid metabolism for the microalga Monoraphidium neglectum from its genome sequence reveals characteristics suitable for biofuel production.</title>
        <authorList>
            <person name="Bogen C."/>
            <person name="Al-Dilaimi A."/>
            <person name="Albersmeier A."/>
            <person name="Wichmann J."/>
            <person name="Grundmann M."/>
            <person name="Rupp O."/>
            <person name="Lauersen K.J."/>
            <person name="Blifernez-Klassen O."/>
            <person name="Kalinowski J."/>
            <person name="Goesmann A."/>
            <person name="Mussgnug J.H."/>
            <person name="Kruse O."/>
        </authorList>
    </citation>
    <scope>NUCLEOTIDE SEQUENCE [LARGE SCALE GENOMIC DNA]</scope>
    <source>
        <strain evidence="4 5">SAG 48.87</strain>
    </source>
</reference>
<dbReference type="STRING" id="145388.A0A0D2LNP3"/>
<dbReference type="InterPro" id="IPR050560">
    <property type="entry name" value="MYB_TF"/>
</dbReference>
<dbReference type="GO" id="GO:0000981">
    <property type="term" value="F:DNA-binding transcription factor activity, RNA polymerase II-specific"/>
    <property type="evidence" value="ECO:0007669"/>
    <property type="project" value="TreeGrafter"/>
</dbReference>
<feature type="domain" description="Myb-like" evidence="2">
    <location>
        <begin position="21"/>
        <end position="61"/>
    </location>
</feature>
<dbReference type="InterPro" id="IPR009057">
    <property type="entry name" value="Homeodomain-like_sf"/>
</dbReference>
<dbReference type="AlphaFoldDB" id="A0A0D2LNP3"/>
<evidence type="ECO:0000313" key="4">
    <source>
        <dbReference type="EMBL" id="KIZ07894.1"/>
    </source>
</evidence>
<protein>
    <submittedName>
        <fullName evidence="4">Transforming protein Myb</fullName>
    </submittedName>
</protein>
<feature type="region of interest" description="Disordered" evidence="1">
    <location>
        <begin position="221"/>
        <end position="269"/>
    </location>
</feature>
<dbReference type="PANTHER" id="PTHR45614:SF25">
    <property type="entry name" value="MYB PROTEIN"/>
    <property type="match status" value="1"/>
</dbReference>
<proteinExistence type="predicted"/>
<dbReference type="Gene3D" id="1.10.10.60">
    <property type="entry name" value="Homeodomain-like"/>
    <property type="match status" value="2"/>
</dbReference>
<gene>
    <name evidence="4" type="ORF">MNEG_0049</name>
</gene>
<dbReference type="RefSeq" id="XP_013906913.1">
    <property type="nucleotide sequence ID" value="XM_014051459.1"/>
</dbReference>
<dbReference type="Proteomes" id="UP000054498">
    <property type="component" value="Unassembled WGS sequence"/>
</dbReference>
<evidence type="ECO:0000259" key="2">
    <source>
        <dbReference type="PROSITE" id="PS50090"/>
    </source>
</evidence>
<dbReference type="OrthoDB" id="2143914at2759"/>
<feature type="domain" description="Myb-like" evidence="2">
    <location>
        <begin position="65"/>
        <end position="115"/>
    </location>
</feature>
<evidence type="ECO:0000256" key="1">
    <source>
        <dbReference type="SAM" id="MobiDB-lite"/>
    </source>
</evidence>
<dbReference type="SMART" id="SM00717">
    <property type="entry name" value="SANT"/>
    <property type="match status" value="2"/>
</dbReference>
<accession>A0A0D2LNP3</accession>
<dbReference type="GeneID" id="25726167"/>
<dbReference type="EMBL" id="KK100225">
    <property type="protein sequence ID" value="KIZ07894.1"/>
    <property type="molecule type" value="Genomic_DNA"/>
</dbReference>
<dbReference type="GO" id="GO:0000978">
    <property type="term" value="F:RNA polymerase II cis-regulatory region sequence-specific DNA binding"/>
    <property type="evidence" value="ECO:0007669"/>
    <property type="project" value="TreeGrafter"/>
</dbReference>
<dbReference type="PROSITE" id="PS51294">
    <property type="entry name" value="HTH_MYB"/>
    <property type="match status" value="2"/>
</dbReference>
<name>A0A0D2LNP3_9CHLO</name>
<organism evidence="4 5">
    <name type="scientific">Monoraphidium neglectum</name>
    <dbReference type="NCBI Taxonomy" id="145388"/>
    <lineage>
        <taxon>Eukaryota</taxon>
        <taxon>Viridiplantae</taxon>
        <taxon>Chlorophyta</taxon>
        <taxon>core chlorophytes</taxon>
        <taxon>Chlorophyceae</taxon>
        <taxon>CS clade</taxon>
        <taxon>Sphaeropleales</taxon>
        <taxon>Selenastraceae</taxon>
        <taxon>Monoraphidium</taxon>
    </lineage>
</organism>